<feature type="domain" description="DUS-like FMN-binding" evidence="8">
    <location>
        <begin position="5"/>
        <end position="302"/>
    </location>
</feature>
<dbReference type="PIRSF" id="PIRSF006621">
    <property type="entry name" value="Dus"/>
    <property type="match status" value="1"/>
</dbReference>
<evidence type="ECO:0000256" key="5">
    <source>
        <dbReference type="ARBA" id="ARBA00022857"/>
    </source>
</evidence>
<keyword evidence="10" id="KW-1185">Reference proteome</keyword>
<dbReference type="Gene3D" id="3.20.20.70">
    <property type="entry name" value="Aldolase class I"/>
    <property type="match status" value="1"/>
</dbReference>
<evidence type="ECO:0000256" key="3">
    <source>
        <dbReference type="ARBA" id="ARBA00022643"/>
    </source>
</evidence>
<evidence type="ECO:0000259" key="8">
    <source>
        <dbReference type="Pfam" id="PF01207"/>
    </source>
</evidence>
<keyword evidence="6 7" id="KW-0560">Oxidoreductase</keyword>
<reference evidence="9 10" key="1">
    <citation type="journal article" date="2022" name="Genome Biol. Evol.">
        <title>Host diet, physiology and behaviors set the stage for Lachnospiraceae cladogenesis.</title>
        <authorList>
            <person name="Vera-Ponce De Leon A."/>
            <person name="Schneider M."/>
            <person name="Jahnes B.C."/>
            <person name="Sadowski V."/>
            <person name="Camuy-Velez L.A."/>
            <person name="Duan J."/>
            <person name="Sabree Z.L."/>
        </authorList>
    </citation>
    <scope>NUCLEOTIDE SEQUENCE [LARGE SCALE GENOMIC DNA]</scope>
    <source>
        <strain evidence="9 10">PAL227</strain>
    </source>
</reference>
<dbReference type="Pfam" id="PF01207">
    <property type="entry name" value="Dus"/>
    <property type="match status" value="1"/>
</dbReference>
<accession>A0ABT1EGY0</accession>
<gene>
    <name evidence="9" type="ORF">NK118_06820</name>
</gene>
<comment type="function">
    <text evidence="7">Catalyzes the synthesis of 5,6-dihydrouridine (D), a modified base found in the D-loop of most tRNAs, via the reduction of the C5-C6 double bond in target uridines.</text>
</comment>
<sequence>MNFYLAPLEGITTYAYRKLYNDYFPGMDRFFTPFLVPHTKRGFNSREQKEIGEEYNQDLDLVPQILSNHSEGFLNTVAKLKMYGYQEVNLNIGCPSKTVTRKGRGAGFLAEPVALERFLEEIFASQEIEISLKTRIGMSSPEEFPALLQIFNRFPVKELILHPRLGEQGYSGFPHFDSYLYALENSRAPVVYNGDIRSVDDYQKLLTLAPKTHSIMLGRGVIADPRLVSALKEERAPSLEVIGEFLQELLDAYQELIGSDKQALFKLKEIFSYMKVLFPEEKKLLKQMRKTERVAEYKELMKALFAKKGR</sequence>
<comment type="similarity">
    <text evidence="7">Belongs to the dus family.</text>
</comment>
<evidence type="ECO:0000256" key="4">
    <source>
        <dbReference type="ARBA" id="ARBA00022694"/>
    </source>
</evidence>
<dbReference type="EC" id="1.3.1.-" evidence="7"/>
<evidence type="ECO:0000256" key="6">
    <source>
        <dbReference type="ARBA" id="ARBA00023002"/>
    </source>
</evidence>
<dbReference type="CDD" id="cd02801">
    <property type="entry name" value="DUS_like_FMN"/>
    <property type="match status" value="1"/>
</dbReference>
<dbReference type="RefSeq" id="WP_262068838.1">
    <property type="nucleotide sequence ID" value="NZ_JAMXOC010000007.1"/>
</dbReference>
<organism evidence="9 10">
    <name type="scientific">Ohessyouella blattaphilus</name>
    <dbReference type="NCBI Taxonomy" id="2949333"/>
    <lineage>
        <taxon>Bacteria</taxon>
        <taxon>Bacillati</taxon>
        <taxon>Bacillota</taxon>
        <taxon>Clostridia</taxon>
        <taxon>Lachnospirales</taxon>
        <taxon>Lachnospiraceae</taxon>
        <taxon>Ohessyouella</taxon>
    </lineage>
</organism>
<comment type="cofactor">
    <cofactor evidence="1 7">
        <name>FMN</name>
        <dbReference type="ChEBI" id="CHEBI:58210"/>
    </cofactor>
</comment>
<name>A0ABT1EGY0_9FIRM</name>
<dbReference type="Proteomes" id="UP001523565">
    <property type="component" value="Unassembled WGS sequence"/>
</dbReference>
<dbReference type="InterPro" id="IPR013785">
    <property type="entry name" value="Aldolase_TIM"/>
</dbReference>
<dbReference type="EMBL" id="JAMZFV010000007">
    <property type="protein sequence ID" value="MCP1109959.1"/>
    <property type="molecule type" value="Genomic_DNA"/>
</dbReference>
<comment type="caution">
    <text evidence="9">The sequence shown here is derived from an EMBL/GenBank/DDBJ whole genome shotgun (WGS) entry which is preliminary data.</text>
</comment>
<evidence type="ECO:0000256" key="2">
    <source>
        <dbReference type="ARBA" id="ARBA00022630"/>
    </source>
</evidence>
<evidence type="ECO:0000313" key="9">
    <source>
        <dbReference type="EMBL" id="MCP1109959.1"/>
    </source>
</evidence>
<proteinExistence type="inferred from homology"/>
<keyword evidence="4 7" id="KW-0819">tRNA processing</keyword>
<dbReference type="PROSITE" id="PS01136">
    <property type="entry name" value="UPF0034"/>
    <property type="match status" value="1"/>
</dbReference>
<dbReference type="SUPFAM" id="SSF51395">
    <property type="entry name" value="FMN-linked oxidoreductases"/>
    <property type="match status" value="1"/>
</dbReference>
<dbReference type="InterPro" id="IPR035587">
    <property type="entry name" value="DUS-like_FMN-bd"/>
</dbReference>
<evidence type="ECO:0000313" key="10">
    <source>
        <dbReference type="Proteomes" id="UP001523565"/>
    </source>
</evidence>
<protein>
    <recommendedName>
        <fullName evidence="7">tRNA-dihydrouridine synthase</fullName>
        <ecNumber evidence="7">1.3.1.-</ecNumber>
    </recommendedName>
</protein>
<dbReference type="PANTHER" id="PTHR45846:SF1">
    <property type="entry name" value="TRNA-DIHYDROURIDINE(47) SYNTHASE [NAD(P)(+)]-LIKE"/>
    <property type="match status" value="1"/>
</dbReference>
<keyword evidence="5" id="KW-0521">NADP</keyword>
<keyword evidence="2 7" id="KW-0285">Flavoprotein</keyword>
<dbReference type="InterPro" id="IPR018517">
    <property type="entry name" value="tRNA_hU_synthase_CS"/>
</dbReference>
<keyword evidence="3 7" id="KW-0288">FMN</keyword>
<dbReference type="InterPro" id="IPR001269">
    <property type="entry name" value="DUS_fam"/>
</dbReference>
<dbReference type="PANTHER" id="PTHR45846">
    <property type="entry name" value="TRNA-DIHYDROURIDINE(47) SYNTHASE [NAD(P)(+)]-LIKE"/>
    <property type="match status" value="1"/>
</dbReference>
<evidence type="ECO:0000256" key="1">
    <source>
        <dbReference type="ARBA" id="ARBA00001917"/>
    </source>
</evidence>
<evidence type="ECO:0000256" key="7">
    <source>
        <dbReference type="PIRNR" id="PIRNR006621"/>
    </source>
</evidence>